<comment type="caution">
    <text evidence="2">The sequence shown here is derived from an EMBL/GenBank/DDBJ whole genome shotgun (WGS) entry which is preliminary data.</text>
</comment>
<keyword evidence="3" id="KW-1185">Reference proteome</keyword>
<sequence>MTADIGSPPKADFTMPPGWIHRLPADDLDLAVLLVNSMDMLEDPPDRLTSVQWYRDALRAAGHGEIAEGLHEGDLSSLKELRALLRLVFSATTLEEAAEIVNPMLVRGGAVPQLVMDDDGRPILQVAPRATGMEALSARLPAAAAELIADSELRRLGTCAGSPCECAFVDRSRSGSRRFCSDWCNDRAAAAAYRARRKAGQ</sequence>
<dbReference type="InterPro" id="IPR010852">
    <property type="entry name" value="ABATE"/>
</dbReference>
<evidence type="ECO:0000313" key="2">
    <source>
        <dbReference type="EMBL" id="GAA2046969.1"/>
    </source>
</evidence>
<dbReference type="Gene3D" id="1.10.3300.10">
    <property type="entry name" value="Jann2411-like domain"/>
    <property type="match status" value="1"/>
</dbReference>
<gene>
    <name evidence="2" type="ORF">GCM10009839_59570</name>
</gene>
<dbReference type="PANTHER" id="PTHR35525:SF3">
    <property type="entry name" value="BLL6575 PROTEIN"/>
    <property type="match status" value="1"/>
</dbReference>
<dbReference type="Pfam" id="PF11706">
    <property type="entry name" value="zf-CGNR"/>
    <property type="match status" value="1"/>
</dbReference>
<dbReference type="Pfam" id="PF07336">
    <property type="entry name" value="ABATE"/>
    <property type="match status" value="1"/>
</dbReference>
<dbReference type="EMBL" id="BAAAQN010000042">
    <property type="protein sequence ID" value="GAA2046969.1"/>
    <property type="molecule type" value="Genomic_DNA"/>
</dbReference>
<dbReference type="PANTHER" id="PTHR35525">
    <property type="entry name" value="BLL6575 PROTEIN"/>
    <property type="match status" value="1"/>
</dbReference>
<organism evidence="2 3">
    <name type="scientific">Catenulispora yoronensis</name>
    <dbReference type="NCBI Taxonomy" id="450799"/>
    <lineage>
        <taxon>Bacteria</taxon>
        <taxon>Bacillati</taxon>
        <taxon>Actinomycetota</taxon>
        <taxon>Actinomycetes</taxon>
        <taxon>Catenulisporales</taxon>
        <taxon>Catenulisporaceae</taxon>
        <taxon>Catenulispora</taxon>
    </lineage>
</organism>
<dbReference type="RefSeq" id="WP_344668992.1">
    <property type="nucleotide sequence ID" value="NZ_BAAAQN010000042.1"/>
</dbReference>
<accession>A0ABP5GI45</accession>
<dbReference type="InterPro" id="IPR021005">
    <property type="entry name" value="Znf_CGNR"/>
</dbReference>
<dbReference type="InterPro" id="IPR023286">
    <property type="entry name" value="ABATE_dom_sf"/>
</dbReference>
<reference evidence="3" key="1">
    <citation type="journal article" date="2019" name="Int. J. Syst. Evol. Microbiol.">
        <title>The Global Catalogue of Microorganisms (GCM) 10K type strain sequencing project: providing services to taxonomists for standard genome sequencing and annotation.</title>
        <authorList>
            <consortium name="The Broad Institute Genomics Platform"/>
            <consortium name="The Broad Institute Genome Sequencing Center for Infectious Disease"/>
            <person name="Wu L."/>
            <person name="Ma J."/>
        </authorList>
    </citation>
    <scope>NUCLEOTIDE SEQUENCE [LARGE SCALE GENOMIC DNA]</scope>
    <source>
        <strain evidence="3">JCM 16014</strain>
    </source>
</reference>
<evidence type="ECO:0000313" key="3">
    <source>
        <dbReference type="Proteomes" id="UP001500751"/>
    </source>
</evidence>
<dbReference type="Proteomes" id="UP001500751">
    <property type="component" value="Unassembled WGS sequence"/>
</dbReference>
<proteinExistence type="predicted"/>
<protein>
    <submittedName>
        <fullName evidence="2">CGNR zinc finger domain-containing protein</fullName>
    </submittedName>
</protein>
<dbReference type="SUPFAM" id="SSF160904">
    <property type="entry name" value="Jann2411-like"/>
    <property type="match status" value="1"/>
</dbReference>
<name>A0ABP5GI45_9ACTN</name>
<evidence type="ECO:0000259" key="1">
    <source>
        <dbReference type="Pfam" id="PF11706"/>
    </source>
</evidence>
<feature type="domain" description="Zinc finger CGNR" evidence="1">
    <location>
        <begin position="155"/>
        <end position="197"/>
    </location>
</feature>